<evidence type="ECO:0000313" key="1">
    <source>
        <dbReference type="EMBL" id="MFD1861476.1"/>
    </source>
</evidence>
<evidence type="ECO:0000313" key="2">
    <source>
        <dbReference type="Proteomes" id="UP001597273"/>
    </source>
</evidence>
<evidence type="ECO:0008006" key="3">
    <source>
        <dbReference type="Google" id="ProtNLM"/>
    </source>
</evidence>
<reference evidence="2" key="1">
    <citation type="journal article" date="2019" name="Int. J. Syst. Evol. Microbiol.">
        <title>The Global Catalogue of Microorganisms (GCM) 10K type strain sequencing project: providing services to taxonomists for standard genome sequencing and annotation.</title>
        <authorList>
            <consortium name="The Broad Institute Genomics Platform"/>
            <consortium name="The Broad Institute Genome Sequencing Center for Infectious Disease"/>
            <person name="Wu L."/>
            <person name="Ma J."/>
        </authorList>
    </citation>
    <scope>NUCLEOTIDE SEQUENCE [LARGE SCALE GENOMIC DNA]</scope>
    <source>
        <strain evidence="2">CGMCC 1.15475</strain>
    </source>
</reference>
<protein>
    <recommendedName>
        <fullName evidence="3">DNA phosphorothioation-dependent restriction protein DptG</fullName>
    </recommendedName>
</protein>
<gene>
    <name evidence="1" type="ORF">ACFSDB_00990</name>
</gene>
<sequence>MVTEYPPLNDLKTYEKNPQIQIYGQRLFKDQTLYEYLLEFLVVFISKKGDSQYSDADEGFSFFVPINGKKLTYFPAPKIGLKRFVFFNHSDQEKRFAIDKSALNAHRSHLESLIDLNGNKTMPKQLVLEVLQDLLYGFNAVTGKRSWFAQSLLPLAPEMIFCEAIGSKSVRMKLSEFEEDGTENMWTKIDKKFNFDQHAFMARGGEVYYLHVAQALQNAAPDCKQSITVGIKEMINGIEQLSQISKFIQNQWEEIVDNPKENDLNFHYIRKTAEFIPSTYAKRGDSTVEEIHNLIHCELDPFEKIKLFGTLIAMQIIRLMTLQATETIKAEDSQEWLIDLTNDSKSPIRKIAVNSYRELEENVFRAVHHADIKSYLDKNSKMTETKALDAAAKDTNLLVRRLAKDINLVVPNKGPNMRFSLDENLVKVLVLTLIAPGERLLFSTFLKKCYEHFKIIIGSKEASQHFHEREMTHLVDFDENEAAFQQLLKDCGFLRNLSDATSIVENPFKG</sequence>
<dbReference type="Proteomes" id="UP001597273">
    <property type="component" value="Unassembled WGS sequence"/>
</dbReference>
<comment type="caution">
    <text evidence="1">The sequence shown here is derived from an EMBL/GenBank/DDBJ whole genome shotgun (WGS) entry which is preliminary data.</text>
</comment>
<keyword evidence="2" id="KW-1185">Reference proteome</keyword>
<dbReference type="RefSeq" id="WP_204891503.1">
    <property type="nucleotide sequence ID" value="NZ_JBHUFW010000002.1"/>
</dbReference>
<proteinExistence type="predicted"/>
<organism evidence="1 2">
    <name type="scientific">Planococcus chinensis</name>
    <dbReference type="NCBI Taxonomy" id="272917"/>
    <lineage>
        <taxon>Bacteria</taxon>
        <taxon>Bacillati</taxon>
        <taxon>Bacillota</taxon>
        <taxon>Bacilli</taxon>
        <taxon>Bacillales</taxon>
        <taxon>Caryophanaceae</taxon>
        <taxon>Planococcus</taxon>
    </lineage>
</organism>
<dbReference type="EMBL" id="JBHUFW010000002">
    <property type="protein sequence ID" value="MFD1861476.1"/>
    <property type="molecule type" value="Genomic_DNA"/>
</dbReference>
<accession>A0ABW4QD31</accession>
<name>A0ABW4QD31_9BACL</name>